<dbReference type="KEGG" id="ipa:Isop_1480"/>
<dbReference type="Proteomes" id="UP000008631">
    <property type="component" value="Chromosome"/>
</dbReference>
<dbReference type="RefSeq" id="WP_013564353.1">
    <property type="nucleotide sequence ID" value="NC_014962.1"/>
</dbReference>
<name>E8QY75_ISOPI</name>
<organism evidence="1 2">
    <name type="scientific">Isosphaera pallida (strain ATCC 43644 / DSM 9630 / IS1B)</name>
    <dbReference type="NCBI Taxonomy" id="575540"/>
    <lineage>
        <taxon>Bacteria</taxon>
        <taxon>Pseudomonadati</taxon>
        <taxon>Planctomycetota</taxon>
        <taxon>Planctomycetia</taxon>
        <taxon>Isosphaerales</taxon>
        <taxon>Isosphaeraceae</taxon>
        <taxon>Isosphaera</taxon>
    </lineage>
</organism>
<dbReference type="AlphaFoldDB" id="E8QY75"/>
<dbReference type="OrthoDB" id="261603at2"/>
<evidence type="ECO:0000313" key="2">
    <source>
        <dbReference type="Proteomes" id="UP000008631"/>
    </source>
</evidence>
<accession>E8QY75</accession>
<dbReference type="STRING" id="575540.Isop_1480"/>
<keyword evidence="2" id="KW-1185">Reference proteome</keyword>
<protein>
    <submittedName>
        <fullName evidence="1">Uncharacterized protein</fullName>
    </submittedName>
</protein>
<dbReference type="EMBL" id="CP002353">
    <property type="protein sequence ID" value="ADV62065.1"/>
    <property type="molecule type" value="Genomic_DNA"/>
</dbReference>
<sequence>MNPSQPDGVGDVVIEPTTFADLNDLSVFLTRGFGVEPDAPFAHPEVLAWKFLEPAEQTGFSTTPRSLLARRADESRRIVAHLGVSLSRWQILGLPRDARDEYTLPTTLHMLDWLRDPASPWRSIGVSLMRRIHRLAATQYGLGGTEAARRVSVRTGYRLVGTAPLWVRVVKPWVSPPTSSHRERARQGLRWARDGLRWARAALGSRFQSHGGLCVEPVNRFGDELDAWIETLDWQGSPWCDLGPDRPPILTTMRSANRFNYVLACPHVGARVRALRLCDETGLRAVVMTATRIRRTTSSAWPTIHGRIVEVLADRPDLVLWCEAVAAAVEVLKHDEVSRIDAIGGLPWLDAALGRLGFHRVSELDLHLRDPAGLLPSFNRLHLSPLEADYVVC</sequence>
<reference evidence="1 2" key="2">
    <citation type="journal article" date="2011" name="Stand. Genomic Sci.">
        <title>Complete genome sequence of Isosphaera pallida type strain (IS1B).</title>
        <authorList>
            <consortium name="US DOE Joint Genome Institute (JGI-PGF)"/>
            <person name="Goker M."/>
            <person name="Cleland D."/>
            <person name="Saunders E."/>
            <person name="Lapidus A."/>
            <person name="Nolan M."/>
            <person name="Lucas S."/>
            <person name="Hammon N."/>
            <person name="Deshpande S."/>
            <person name="Cheng J.F."/>
            <person name="Tapia R."/>
            <person name="Han C."/>
            <person name="Goodwin L."/>
            <person name="Pitluck S."/>
            <person name="Liolios K."/>
            <person name="Pagani I."/>
            <person name="Ivanova N."/>
            <person name="Mavromatis K."/>
            <person name="Pati A."/>
            <person name="Chen A."/>
            <person name="Palaniappan K."/>
            <person name="Land M."/>
            <person name="Hauser L."/>
            <person name="Chang Y.J."/>
            <person name="Jeffries C.D."/>
            <person name="Detter J.C."/>
            <person name="Beck B."/>
            <person name="Woyke T."/>
            <person name="Bristow J."/>
            <person name="Eisen J.A."/>
            <person name="Markowitz V."/>
            <person name="Hugenholtz P."/>
            <person name="Kyrpides N.C."/>
            <person name="Klenk H.P."/>
        </authorList>
    </citation>
    <scope>NUCLEOTIDE SEQUENCE [LARGE SCALE GENOMIC DNA]</scope>
    <source>
        <strain evidence="2">ATCC 43644 / DSM 9630 / IS1B</strain>
    </source>
</reference>
<evidence type="ECO:0000313" key="1">
    <source>
        <dbReference type="EMBL" id="ADV62065.1"/>
    </source>
</evidence>
<dbReference type="InParanoid" id="E8QY75"/>
<proteinExistence type="predicted"/>
<dbReference type="HOGENOM" id="CLU_798997_0_0_0"/>
<dbReference type="eggNOG" id="COG0456">
    <property type="taxonomic scope" value="Bacteria"/>
</dbReference>
<reference key="1">
    <citation type="submission" date="2010-11" db="EMBL/GenBank/DDBJ databases">
        <title>The complete sequence of chromosome of Isophaera pallida ATCC 43644.</title>
        <authorList>
            <consortium name="US DOE Joint Genome Institute (JGI-PGF)"/>
            <person name="Lucas S."/>
            <person name="Copeland A."/>
            <person name="Lapidus A."/>
            <person name="Bruce D."/>
            <person name="Goodwin L."/>
            <person name="Pitluck S."/>
            <person name="Kyrpides N."/>
            <person name="Mavromatis K."/>
            <person name="Pagani I."/>
            <person name="Ivanova N."/>
            <person name="Saunders E."/>
            <person name="Brettin T."/>
            <person name="Detter J.C."/>
            <person name="Han C."/>
            <person name="Tapia R."/>
            <person name="Land M."/>
            <person name="Hauser L."/>
            <person name="Markowitz V."/>
            <person name="Cheng J.-F."/>
            <person name="Hugenholtz P."/>
            <person name="Woyke T."/>
            <person name="Wu D."/>
            <person name="Eisen J.A."/>
        </authorList>
    </citation>
    <scope>NUCLEOTIDE SEQUENCE</scope>
    <source>
        <strain>ATCC 43644</strain>
    </source>
</reference>
<gene>
    <name evidence="1" type="ordered locus">Isop_1480</name>
</gene>